<protein>
    <recommendedName>
        <fullName evidence="1">SnoaL-like domain-containing protein</fullName>
    </recommendedName>
</protein>
<dbReference type="RefSeq" id="WP_072603938.1">
    <property type="nucleotide sequence ID" value="NZ_CP018171.1"/>
</dbReference>
<dbReference type="Gene3D" id="3.10.450.50">
    <property type="match status" value="1"/>
</dbReference>
<evidence type="ECO:0000313" key="3">
    <source>
        <dbReference type="Proteomes" id="UP000182840"/>
    </source>
</evidence>
<dbReference type="SUPFAM" id="SSF54427">
    <property type="entry name" value="NTF2-like"/>
    <property type="match status" value="1"/>
</dbReference>
<keyword evidence="3" id="KW-1185">Reference proteome</keyword>
<dbReference type="STRING" id="1670800.BSQ44_10800"/>
<organism evidence="2 3">
    <name type="scientific">Aquibium oceanicum</name>
    <dbReference type="NCBI Taxonomy" id="1670800"/>
    <lineage>
        <taxon>Bacteria</taxon>
        <taxon>Pseudomonadati</taxon>
        <taxon>Pseudomonadota</taxon>
        <taxon>Alphaproteobacteria</taxon>
        <taxon>Hyphomicrobiales</taxon>
        <taxon>Phyllobacteriaceae</taxon>
        <taxon>Aquibium</taxon>
    </lineage>
</organism>
<proteinExistence type="predicted"/>
<dbReference type="AlphaFoldDB" id="A0A1L3SQX8"/>
<dbReference type="Pfam" id="PF12680">
    <property type="entry name" value="SnoaL_2"/>
    <property type="match status" value="1"/>
</dbReference>
<evidence type="ECO:0000259" key="1">
    <source>
        <dbReference type="Pfam" id="PF12680"/>
    </source>
</evidence>
<gene>
    <name evidence="2" type="ORF">BSQ44_10800</name>
</gene>
<dbReference type="KEGG" id="meso:BSQ44_10800"/>
<name>A0A1L3SQX8_9HYPH</name>
<feature type="domain" description="SnoaL-like" evidence="1">
    <location>
        <begin position="9"/>
        <end position="114"/>
    </location>
</feature>
<evidence type="ECO:0000313" key="2">
    <source>
        <dbReference type="EMBL" id="APH71806.1"/>
    </source>
</evidence>
<reference evidence="3" key="1">
    <citation type="submission" date="2016-11" db="EMBL/GenBank/DDBJ databases">
        <title>Mesorhizobium oceanicum sp. nov., isolated from deep seawater in South China Sea.</title>
        <authorList>
            <person name="Fu G.-Y."/>
        </authorList>
    </citation>
    <scope>NUCLEOTIDE SEQUENCE [LARGE SCALE GENOMIC DNA]</scope>
    <source>
        <strain evidence="3">B7</strain>
    </source>
</reference>
<dbReference type="InterPro" id="IPR032710">
    <property type="entry name" value="NTF2-like_dom_sf"/>
</dbReference>
<accession>A0A1L3SQX8</accession>
<dbReference type="InterPro" id="IPR037401">
    <property type="entry name" value="SnoaL-like"/>
</dbReference>
<dbReference type="OrthoDB" id="8115013at2"/>
<dbReference type="EMBL" id="CP018171">
    <property type="protein sequence ID" value="APH71806.1"/>
    <property type="molecule type" value="Genomic_DNA"/>
</dbReference>
<sequence>MQEDVRGVVERLFRAAEAADIPAALGCFAENGVLIDPHYPNPEMRGRTEIEKGLVWGLSVMKQFGFRIARVFEGADGRSAAFEIDTNHVLKGGQKLSFPQVFVVDVEDGLIVSMRAYEPYGPNGIGGFFLGLERLKRRVFR</sequence>
<dbReference type="Proteomes" id="UP000182840">
    <property type="component" value="Chromosome"/>
</dbReference>